<dbReference type="GO" id="GO:0005938">
    <property type="term" value="C:cell cortex"/>
    <property type="evidence" value="ECO:0007669"/>
    <property type="project" value="TreeGrafter"/>
</dbReference>
<dbReference type="GO" id="GO:0005096">
    <property type="term" value="F:GTPase activator activity"/>
    <property type="evidence" value="ECO:0007669"/>
    <property type="project" value="UniProtKB-KW"/>
</dbReference>
<dbReference type="CDD" id="cd11835">
    <property type="entry name" value="SH3_ARHGAP32_33"/>
    <property type="match status" value="1"/>
</dbReference>
<feature type="compositionally biased region" description="Polar residues" evidence="5">
    <location>
        <begin position="304"/>
        <end position="316"/>
    </location>
</feature>
<dbReference type="CDD" id="cd07299">
    <property type="entry name" value="PX_TCGAP"/>
    <property type="match status" value="1"/>
</dbReference>
<dbReference type="FunFam" id="1.10.555.10:FF:000002">
    <property type="entry name" value="rho GTPase-activating protein 32 isoform X1"/>
    <property type="match status" value="1"/>
</dbReference>
<dbReference type="InterPro" id="IPR000198">
    <property type="entry name" value="RhoGAP_dom"/>
</dbReference>
<comment type="similarity">
    <text evidence="1">Belongs to the PX domain-containing GAP family.</text>
</comment>
<keyword evidence="3" id="KW-0343">GTPase activation</keyword>
<keyword evidence="9" id="KW-1185">Reference proteome</keyword>
<dbReference type="GO" id="GO:0015629">
    <property type="term" value="C:actin cytoskeleton"/>
    <property type="evidence" value="ECO:0007669"/>
    <property type="project" value="TreeGrafter"/>
</dbReference>
<dbReference type="InterPro" id="IPR036871">
    <property type="entry name" value="PX_dom_sf"/>
</dbReference>
<dbReference type="GO" id="GO:0007264">
    <property type="term" value="P:small GTPase-mediated signal transduction"/>
    <property type="evidence" value="ECO:0007669"/>
    <property type="project" value="TreeGrafter"/>
</dbReference>
<dbReference type="Proteomes" id="UP001108240">
    <property type="component" value="Unplaced"/>
</dbReference>
<dbReference type="InterPro" id="IPR008936">
    <property type="entry name" value="Rho_GTPase_activation_prot"/>
</dbReference>
<dbReference type="Pfam" id="PF00620">
    <property type="entry name" value="RhoGAP"/>
    <property type="match status" value="1"/>
</dbReference>
<dbReference type="PANTHER" id="PTHR15729:SF14">
    <property type="entry name" value="RHO GTPASE-ACTIVATING PROTEIN 33 ISOFORM X1"/>
    <property type="match status" value="1"/>
</dbReference>
<dbReference type="GO" id="GO:0005794">
    <property type="term" value="C:Golgi apparatus"/>
    <property type="evidence" value="ECO:0007669"/>
    <property type="project" value="TreeGrafter"/>
</dbReference>
<feature type="region of interest" description="Disordered" evidence="5">
    <location>
        <begin position="287"/>
        <end position="318"/>
    </location>
</feature>
<dbReference type="CDD" id="cd04384">
    <property type="entry name" value="RhoGAP_CdGAP"/>
    <property type="match status" value="1"/>
</dbReference>
<dbReference type="SUPFAM" id="SSF48350">
    <property type="entry name" value="GTPase activation domain, GAP"/>
    <property type="match status" value="1"/>
</dbReference>
<dbReference type="GO" id="GO:0001650">
    <property type="term" value="C:fibrillar center"/>
    <property type="evidence" value="ECO:0007669"/>
    <property type="project" value="TreeGrafter"/>
</dbReference>
<dbReference type="SUPFAM" id="SSF64268">
    <property type="entry name" value="PX domain"/>
    <property type="match status" value="1"/>
</dbReference>
<dbReference type="PROSITE" id="PS50238">
    <property type="entry name" value="RHOGAP"/>
    <property type="match status" value="1"/>
</dbReference>
<dbReference type="FunFam" id="3.30.1520.10:FF:000098">
    <property type="entry name" value="Rho GTPase-activating protein 33"/>
    <property type="match status" value="1"/>
</dbReference>
<dbReference type="GeneTree" id="ENSGT00940000165396"/>
<evidence type="ECO:0000256" key="4">
    <source>
        <dbReference type="PROSITE-ProRule" id="PRU00192"/>
    </source>
</evidence>
<dbReference type="AlphaFoldDB" id="A0A8C1DJI3"/>
<feature type="domain" description="SH3" evidence="6">
    <location>
        <begin position="219"/>
        <end position="281"/>
    </location>
</feature>
<dbReference type="SMART" id="SM00326">
    <property type="entry name" value="SH3"/>
    <property type="match status" value="1"/>
</dbReference>
<feature type="domain" description="Rho-GAP" evidence="7">
    <location>
        <begin position="353"/>
        <end position="548"/>
    </location>
</feature>
<dbReference type="FunFam" id="2.30.30.40:FF:000030">
    <property type="entry name" value="rho GTPase-activating protein 32 isoform X2"/>
    <property type="match status" value="1"/>
</dbReference>
<dbReference type="InterPro" id="IPR051576">
    <property type="entry name" value="PX-Rho_GAP"/>
</dbReference>
<dbReference type="PANTHER" id="PTHR15729">
    <property type="entry name" value="CDC42 GTPASE-ACTIVATING PROTEIN"/>
    <property type="match status" value="1"/>
</dbReference>
<evidence type="ECO:0000259" key="7">
    <source>
        <dbReference type="PROSITE" id="PS50238"/>
    </source>
</evidence>
<dbReference type="Pfam" id="PF07653">
    <property type="entry name" value="SH3_2"/>
    <property type="match status" value="1"/>
</dbReference>
<dbReference type="Gene3D" id="3.30.1520.10">
    <property type="entry name" value="Phox-like domain"/>
    <property type="match status" value="1"/>
</dbReference>
<dbReference type="InterPro" id="IPR036028">
    <property type="entry name" value="SH3-like_dom_sf"/>
</dbReference>
<evidence type="ECO:0000256" key="3">
    <source>
        <dbReference type="ARBA" id="ARBA00022468"/>
    </source>
</evidence>
<dbReference type="GO" id="GO:0035091">
    <property type="term" value="F:phosphatidylinositol binding"/>
    <property type="evidence" value="ECO:0007669"/>
    <property type="project" value="InterPro"/>
</dbReference>
<protein>
    <submittedName>
        <fullName evidence="8">Rho GTPase activating protein 33</fullName>
    </submittedName>
</protein>
<proteinExistence type="inferred from homology"/>
<evidence type="ECO:0000259" key="6">
    <source>
        <dbReference type="PROSITE" id="PS50002"/>
    </source>
</evidence>
<dbReference type="Gene3D" id="1.10.555.10">
    <property type="entry name" value="Rho GTPase activation protein"/>
    <property type="match status" value="1"/>
</dbReference>
<evidence type="ECO:0000256" key="5">
    <source>
        <dbReference type="SAM" id="MobiDB-lite"/>
    </source>
</evidence>
<evidence type="ECO:0000256" key="1">
    <source>
        <dbReference type="ARBA" id="ARBA00008795"/>
    </source>
</evidence>
<evidence type="ECO:0000256" key="2">
    <source>
        <dbReference type="ARBA" id="ARBA00022443"/>
    </source>
</evidence>
<dbReference type="GO" id="GO:0005654">
    <property type="term" value="C:nucleoplasm"/>
    <property type="evidence" value="ECO:0007669"/>
    <property type="project" value="TreeGrafter"/>
</dbReference>
<accession>A0A8C1DJI3</accession>
<sequence>MSGPQWVRKCAMFVRAMSLADMSGFLPRGEQLAIKARSTDNLESSGEPGTRSVGASANLKGKMSKRLSVVKGHFPKLVDCAHFHYEHVDFSSLELQFANEQSDASWTSGSAKDLVFLVQVSCQGKTWMVRRSYEEFRTLDAHLHQCIYDRRYSQLLALPALCEIGDRVEIFTPLLSEYLNRLSMIVDNKMNCGPVLSWMEIDNHGNRFQLKEEASLNVPAIAAARVIKRYTAQANDEISIEVGDILSVIDMPPKEDTTWWRGKHGFQVGFFPSECVELINEKRPQSVNAPVSKQEVDAGVKPGVTNTTGPSSPTSVSKKHGKLMGFLRTFMKSRPTKQKLKQRGILKERVFGCDLGEHLLNSGQDVPQVLTSCSEFIEKYGVVDGIYRHSGVSSNIQKLRHEFDSENVPDLTKDVYMQDIHCVGSLCKLYFRELPNPLLTYQLYDKFAECMGEMTEEERMVKVHDVIQQLPPPHYRTLEYLIKHLARLATCSGETNMHIKNLAIVWAPNLLRSKEIEVAGLNGADPFKEVRIQSVVVEFLLSNVEVLFSDSFTSVGRFSAVTRGAEHKISRQPRTRLVSLQEARGESCLIDPSYLDPELRRFSVI</sequence>
<feature type="region of interest" description="Disordered" evidence="5">
    <location>
        <begin position="37"/>
        <end position="56"/>
    </location>
</feature>
<dbReference type="Ensembl" id="ENSCCRT00000068224.2">
    <property type="protein sequence ID" value="ENSCCRP00000062956.2"/>
    <property type="gene ID" value="ENSCCRG00000076960.1"/>
</dbReference>
<dbReference type="PROSITE" id="PS50002">
    <property type="entry name" value="SH3"/>
    <property type="match status" value="1"/>
</dbReference>
<evidence type="ECO:0000313" key="8">
    <source>
        <dbReference type="Ensembl" id="ENSCCRP00000062956.2"/>
    </source>
</evidence>
<reference evidence="8" key="2">
    <citation type="submission" date="2025-09" db="UniProtKB">
        <authorList>
            <consortium name="Ensembl"/>
        </authorList>
    </citation>
    <scope>IDENTIFICATION</scope>
</reference>
<organism evidence="8 9">
    <name type="scientific">Cyprinus carpio carpio</name>
    <dbReference type="NCBI Taxonomy" id="630221"/>
    <lineage>
        <taxon>Eukaryota</taxon>
        <taxon>Metazoa</taxon>
        <taxon>Chordata</taxon>
        <taxon>Craniata</taxon>
        <taxon>Vertebrata</taxon>
        <taxon>Euteleostomi</taxon>
        <taxon>Actinopterygii</taxon>
        <taxon>Neopterygii</taxon>
        <taxon>Teleostei</taxon>
        <taxon>Ostariophysi</taxon>
        <taxon>Cypriniformes</taxon>
        <taxon>Cyprinidae</taxon>
        <taxon>Cyprininae</taxon>
        <taxon>Cyprinus</taxon>
    </lineage>
</organism>
<reference evidence="8" key="1">
    <citation type="submission" date="2025-08" db="UniProtKB">
        <authorList>
            <consortium name="Ensembl"/>
        </authorList>
    </citation>
    <scope>IDENTIFICATION</scope>
</reference>
<keyword evidence="2 4" id="KW-0728">SH3 domain</keyword>
<dbReference type="SMART" id="SM00324">
    <property type="entry name" value="RhoGAP"/>
    <property type="match status" value="1"/>
</dbReference>
<evidence type="ECO:0000313" key="9">
    <source>
        <dbReference type="Proteomes" id="UP001108240"/>
    </source>
</evidence>
<dbReference type="Gene3D" id="2.30.30.40">
    <property type="entry name" value="SH3 Domains"/>
    <property type="match status" value="1"/>
</dbReference>
<name>A0A8C1DJI3_CYPCA</name>
<dbReference type="SUPFAM" id="SSF50044">
    <property type="entry name" value="SH3-domain"/>
    <property type="match status" value="1"/>
</dbReference>
<dbReference type="InterPro" id="IPR001452">
    <property type="entry name" value="SH3_domain"/>
</dbReference>